<dbReference type="HAMAP" id="MF_01464_B">
    <property type="entry name" value="SecF_B"/>
    <property type="match status" value="1"/>
</dbReference>
<feature type="region of interest" description="Disordered" evidence="10">
    <location>
        <begin position="395"/>
        <end position="426"/>
    </location>
</feature>
<dbReference type="PRINTS" id="PR01755">
    <property type="entry name" value="SECFTRNLCASE"/>
</dbReference>
<evidence type="ECO:0000313" key="12">
    <source>
        <dbReference type="EMBL" id="QUV94007.1"/>
    </source>
</evidence>
<dbReference type="SUPFAM" id="SSF82866">
    <property type="entry name" value="Multidrug efflux transporter AcrB transmembrane domain"/>
    <property type="match status" value="1"/>
</dbReference>
<keyword evidence="6 9" id="KW-1133">Transmembrane helix</keyword>
<evidence type="ECO:0000256" key="10">
    <source>
        <dbReference type="SAM" id="MobiDB-lite"/>
    </source>
</evidence>
<dbReference type="InterPro" id="IPR022813">
    <property type="entry name" value="SecD/SecF_arch_bac"/>
</dbReference>
<feature type="transmembrane region" description="Helical" evidence="9">
    <location>
        <begin position="231"/>
        <end position="248"/>
    </location>
</feature>
<protein>
    <recommendedName>
        <fullName evidence="9">Protein-export membrane protein SecF</fullName>
    </recommendedName>
</protein>
<keyword evidence="5 9" id="KW-0653">Protein transport</keyword>
<dbReference type="Proteomes" id="UP000677668">
    <property type="component" value="Chromosome 1"/>
</dbReference>
<comment type="similarity">
    <text evidence="9">Belongs to the SecD/SecF family. SecF subfamily.</text>
</comment>
<feature type="transmembrane region" description="Helical" evidence="9">
    <location>
        <begin position="334"/>
        <end position="352"/>
    </location>
</feature>
<dbReference type="Gene3D" id="1.20.1640.10">
    <property type="entry name" value="Multidrug efflux transporter AcrB transmembrane domain"/>
    <property type="match status" value="1"/>
</dbReference>
<dbReference type="InterPro" id="IPR005665">
    <property type="entry name" value="SecF_bac"/>
</dbReference>
<sequence length="426" mass="46575">MMELFRNPNYDFLGKAKYFIGFSVIVLVAGCISMVVRGFNLGVDFAGGTKMTVRFVSPPDENRIREALRNGGYTPDKVVIQRTGKQLSQSDRNEVFINTPQTEADVDGDKRKITEALQKYYGAPADPDKLDINLVGASSLATRLTELDVLDLKKTLPPGEAEREYRRFADHVIQTRDAAGGTLADLKAIPLTGFDPKMAEALERAATVGAFNVVSAEIVGPQVGKDLRNRAIIVTIVACIGMLLFIAFRFEWVYGVAAVIAVVHDVLVTLGLFSLFQWEISLTFIAAMLTLVGYSMNDTIVIFDRIREQLAERRRDDLAVVTNDAINQTLSRTVITSGLTLLSVLALVLFGGEVLKSFSLALLVGILFGTYSSIAIASPILLWWKRYLAQRQPAAVPAEAPARTGGEKRVGGEKRSGRTAKSAPTR</sequence>
<dbReference type="RefSeq" id="WP_211422334.1">
    <property type="nucleotide sequence ID" value="NZ_CP072642.1"/>
</dbReference>
<keyword evidence="3 9" id="KW-1003">Cell membrane</keyword>
<comment type="function">
    <text evidence="9">Part of the Sec protein translocase complex. Interacts with the SecYEG preprotein conducting channel. SecDF uses the proton motive force (PMF) to complete protein translocation after the ATP-dependent function of SecA.</text>
</comment>
<feature type="domain" description="Protein export membrane protein SecD/SecF C-terminal" evidence="11">
    <location>
        <begin position="209"/>
        <end position="386"/>
    </location>
</feature>
<evidence type="ECO:0000256" key="7">
    <source>
        <dbReference type="ARBA" id="ARBA00023010"/>
    </source>
</evidence>
<keyword evidence="2 9" id="KW-0813">Transport</keyword>
<keyword evidence="7 9" id="KW-0811">Translocation</keyword>
<feature type="compositionally biased region" description="Basic and acidic residues" evidence="10">
    <location>
        <begin position="405"/>
        <end position="416"/>
    </location>
</feature>
<evidence type="ECO:0000256" key="3">
    <source>
        <dbReference type="ARBA" id="ARBA00022475"/>
    </source>
</evidence>
<accession>A0ABX8B066</accession>
<dbReference type="NCBIfam" id="TIGR00966">
    <property type="entry name" value="transloc_SecF"/>
    <property type="match status" value="1"/>
</dbReference>
<reference evidence="12 13" key="1">
    <citation type="submission" date="2021-03" db="EMBL/GenBank/DDBJ databases">
        <title>Genomic and phenotypic characterization of Chloracidobacterium isolates provides evidence for multiple species.</title>
        <authorList>
            <person name="Saini M.K."/>
            <person name="Costas A.M.G."/>
            <person name="Tank M."/>
            <person name="Bryant D.A."/>
        </authorList>
    </citation>
    <scope>NUCLEOTIDE SEQUENCE [LARGE SCALE GENOMIC DNA]</scope>
    <source>
        <strain evidence="12 13">N</strain>
    </source>
</reference>
<evidence type="ECO:0000256" key="9">
    <source>
        <dbReference type="HAMAP-Rule" id="MF_01464"/>
    </source>
</evidence>
<name>A0ABX8B066_9BACT</name>
<dbReference type="InterPro" id="IPR022645">
    <property type="entry name" value="SecD/SecF_bac"/>
</dbReference>
<comment type="subunit">
    <text evidence="9">Forms a complex with SecD. Part of the essential Sec protein translocation apparatus which comprises SecA, SecYEG and auxiliary proteins SecDF. Other proteins may also be involved.</text>
</comment>
<dbReference type="Pfam" id="PF02355">
    <property type="entry name" value="SecD_SecF_C"/>
    <property type="match status" value="1"/>
</dbReference>
<dbReference type="PANTHER" id="PTHR30081:SF8">
    <property type="entry name" value="PROTEIN TRANSLOCASE SUBUNIT SECF"/>
    <property type="match status" value="1"/>
</dbReference>
<comment type="caution">
    <text evidence="9">Lacks conserved residue(s) required for the propagation of feature annotation.</text>
</comment>
<feature type="transmembrane region" description="Helical" evidence="9">
    <location>
        <begin position="16"/>
        <end position="36"/>
    </location>
</feature>
<evidence type="ECO:0000256" key="5">
    <source>
        <dbReference type="ARBA" id="ARBA00022927"/>
    </source>
</evidence>
<dbReference type="PANTHER" id="PTHR30081">
    <property type="entry name" value="PROTEIN-EXPORT MEMBRANE PROTEIN SEC"/>
    <property type="match status" value="1"/>
</dbReference>
<organism evidence="12 13">
    <name type="scientific">Chloracidobacterium sp. N</name>
    <dbReference type="NCBI Taxonomy" id="2821540"/>
    <lineage>
        <taxon>Bacteria</taxon>
        <taxon>Pseudomonadati</taxon>
        <taxon>Acidobacteriota</taxon>
        <taxon>Terriglobia</taxon>
        <taxon>Terriglobales</taxon>
        <taxon>Acidobacteriaceae</taxon>
        <taxon>Chloracidobacterium</taxon>
        <taxon>Chloracidobacterium aggregatum</taxon>
    </lineage>
</organism>
<proteinExistence type="inferred from homology"/>
<evidence type="ECO:0000256" key="2">
    <source>
        <dbReference type="ARBA" id="ARBA00022448"/>
    </source>
</evidence>
<dbReference type="InterPro" id="IPR055344">
    <property type="entry name" value="SecD_SecF_C_bact"/>
</dbReference>
<gene>
    <name evidence="9 12" type="primary">secF</name>
    <name evidence="12" type="ORF">J8C05_00640</name>
</gene>
<evidence type="ECO:0000256" key="8">
    <source>
        <dbReference type="ARBA" id="ARBA00023136"/>
    </source>
</evidence>
<comment type="subcellular location">
    <subcellularLocation>
        <location evidence="1 9">Cell membrane</location>
        <topology evidence="1 9">Multi-pass membrane protein</topology>
    </subcellularLocation>
</comment>
<dbReference type="InterPro" id="IPR022646">
    <property type="entry name" value="SecD/SecF_CS"/>
</dbReference>
<keyword evidence="8 9" id="KW-0472">Membrane</keyword>
<dbReference type="Gene3D" id="3.30.70.2040">
    <property type="match status" value="1"/>
</dbReference>
<evidence type="ECO:0000256" key="1">
    <source>
        <dbReference type="ARBA" id="ARBA00004651"/>
    </source>
</evidence>
<dbReference type="Pfam" id="PF07549">
    <property type="entry name" value="Sec_GG"/>
    <property type="match status" value="1"/>
</dbReference>
<evidence type="ECO:0000256" key="4">
    <source>
        <dbReference type="ARBA" id="ARBA00022692"/>
    </source>
</evidence>
<dbReference type="PROSITE" id="PS51257">
    <property type="entry name" value="PROKAR_LIPOPROTEIN"/>
    <property type="match status" value="1"/>
</dbReference>
<feature type="transmembrane region" description="Helical" evidence="9">
    <location>
        <begin position="358"/>
        <end position="384"/>
    </location>
</feature>
<evidence type="ECO:0000259" key="11">
    <source>
        <dbReference type="Pfam" id="PF02355"/>
    </source>
</evidence>
<evidence type="ECO:0000256" key="6">
    <source>
        <dbReference type="ARBA" id="ARBA00022989"/>
    </source>
</evidence>
<keyword evidence="13" id="KW-1185">Reference proteome</keyword>
<evidence type="ECO:0000313" key="13">
    <source>
        <dbReference type="Proteomes" id="UP000677668"/>
    </source>
</evidence>
<dbReference type="InterPro" id="IPR048634">
    <property type="entry name" value="SecD_SecF_C"/>
</dbReference>
<dbReference type="NCBIfam" id="TIGR00916">
    <property type="entry name" value="2A0604s01"/>
    <property type="match status" value="1"/>
</dbReference>
<dbReference type="EMBL" id="CP072642">
    <property type="protein sequence ID" value="QUV94007.1"/>
    <property type="molecule type" value="Genomic_DNA"/>
</dbReference>
<keyword evidence="4 9" id="KW-0812">Transmembrane</keyword>